<reference evidence="2" key="1">
    <citation type="submission" date="2022-02" db="EMBL/GenBank/DDBJ databases">
        <title>Qipengyuania spongiae sp. nov., isolated from marine sponge.</title>
        <authorList>
            <person name="Li Z."/>
            <person name="Zhang M."/>
        </authorList>
    </citation>
    <scope>NUCLEOTIDE SEQUENCE</scope>
    <source>
        <strain evidence="2">PHS-Z21</strain>
    </source>
</reference>
<gene>
    <name evidence="2" type="ORF">L1F33_01525</name>
</gene>
<dbReference type="EMBL" id="CP092471">
    <property type="protein sequence ID" value="UVI39671.1"/>
    <property type="molecule type" value="Genomic_DNA"/>
</dbReference>
<dbReference type="SUPFAM" id="SSF47413">
    <property type="entry name" value="lambda repressor-like DNA-binding domains"/>
    <property type="match status" value="1"/>
</dbReference>
<organism evidence="2 3">
    <name type="scientific">Qipengyuania spongiae</name>
    <dbReference type="NCBI Taxonomy" id="2909673"/>
    <lineage>
        <taxon>Bacteria</taxon>
        <taxon>Pseudomonadati</taxon>
        <taxon>Pseudomonadota</taxon>
        <taxon>Alphaproteobacteria</taxon>
        <taxon>Sphingomonadales</taxon>
        <taxon>Erythrobacteraceae</taxon>
        <taxon>Qipengyuania</taxon>
    </lineage>
</organism>
<feature type="domain" description="HTH cro/C1-type" evidence="1">
    <location>
        <begin position="14"/>
        <end position="69"/>
    </location>
</feature>
<sequence>MDERAIYVALGEAVLVRRKHLGLTQAQVAKKVGVSRESIANIEAGRQRVLLHHVYGLARALDLKVITDLIPATPPRASGEAAMAVKVSGALVSDTQKSDIERLLNLALSERSGGGSS</sequence>
<dbReference type="Gene3D" id="1.10.260.40">
    <property type="entry name" value="lambda repressor-like DNA-binding domains"/>
    <property type="match status" value="1"/>
</dbReference>
<keyword evidence="3" id="KW-1185">Reference proteome</keyword>
<dbReference type="Proteomes" id="UP001065265">
    <property type="component" value="Chromosome"/>
</dbReference>
<dbReference type="InterPro" id="IPR001387">
    <property type="entry name" value="Cro/C1-type_HTH"/>
</dbReference>
<evidence type="ECO:0000259" key="1">
    <source>
        <dbReference type="PROSITE" id="PS50943"/>
    </source>
</evidence>
<protein>
    <submittedName>
        <fullName evidence="2">Helix-turn-helix domain-containing protein</fullName>
    </submittedName>
</protein>
<evidence type="ECO:0000313" key="2">
    <source>
        <dbReference type="EMBL" id="UVI39671.1"/>
    </source>
</evidence>
<dbReference type="SMART" id="SM00530">
    <property type="entry name" value="HTH_XRE"/>
    <property type="match status" value="1"/>
</dbReference>
<evidence type="ECO:0000313" key="3">
    <source>
        <dbReference type="Proteomes" id="UP001065265"/>
    </source>
</evidence>
<accession>A0ABY5T0P1</accession>
<dbReference type="CDD" id="cd00093">
    <property type="entry name" value="HTH_XRE"/>
    <property type="match status" value="1"/>
</dbReference>
<dbReference type="Pfam" id="PF01381">
    <property type="entry name" value="HTH_3"/>
    <property type="match status" value="1"/>
</dbReference>
<dbReference type="InterPro" id="IPR010982">
    <property type="entry name" value="Lambda_DNA-bd_dom_sf"/>
</dbReference>
<dbReference type="PROSITE" id="PS50943">
    <property type="entry name" value="HTH_CROC1"/>
    <property type="match status" value="1"/>
</dbReference>
<name>A0ABY5T0P1_9SPHN</name>
<dbReference type="RefSeq" id="WP_265559266.1">
    <property type="nucleotide sequence ID" value="NZ_CP092471.1"/>
</dbReference>
<proteinExistence type="predicted"/>